<sequence>MLMVALMNDSPAIATAPSNLPEDGDQTQATPPTPPSQDAQSEPVVPPILYTKDLPGPLSLNRLSEFGTLRKLDETAGYWSEHGDTLYGRATIIATVTPYSTVACSSTAAWVWLGGAFPRTLDVISKSHFRSVSVGRRIRVFKRRTTDDQVMCIANLSLTTPQRTACDLVMMPEDLPDPFETHETVNALMSAYRFNPSDCLKIIRQHRYHKFAARARMFFESMQRDLVSEPPDAAFAGPRDKPFDVGLGPSCAAASIRSAVPTLRPQSMVITA</sequence>
<protein>
    <submittedName>
        <fullName evidence="2">Uncharacterized protein</fullName>
    </submittedName>
</protein>
<reference evidence="2 3" key="1">
    <citation type="journal article" date="2017" name="BMC Genomics">
        <title>Comparative genomic and phylogenomic analyses of the Bifidobacteriaceae family.</title>
        <authorList>
            <person name="Lugli G.A."/>
            <person name="Milani C."/>
            <person name="Turroni F."/>
            <person name="Duranti S."/>
            <person name="Mancabelli L."/>
            <person name="Mangifesta M."/>
            <person name="Ferrario C."/>
            <person name="Modesto M."/>
            <person name="Mattarelli P."/>
            <person name="Jiri K."/>
            <person name="van Sinderen D."/>
            <person name="Ventura M."/>
        </authorList>
    </citation>
    <scope>NUCLEOTIDE SEQUENCE [LARGE SCALE GENOMIC DNA]</scope>
    <source>
        <strain evidence="2 3">DSM 100216</strain>
    </source>
</reference>
<dbReference type="Proteomes" id="UP000216057">
    <property type="component" value="Unassembled WGS sequence"/>
</dbReference>
<feature type="compositionally biased region" description="Low complexity" evidence="1">
    <location>
        <begin position="26"/>
        <end position="41"/>
    </location>
</feature>
<evidence type="ECO:0000313" key="3">
    <source>
        <dbReference type="Proteomes" id="UP000216057"/>
    </source>
</evidence>
<name>A0A261GDI4_9BIFI</name>
<evidence type="ECO:0000313" key="2">
    <source>
        <dbReference type="EMBL" id="OZG69467.1"/>
    </source>
</evidence>
<gene>
    <name evidence="2" type="ORF">BEUL_0208</name>
</gene>
<dbReference type="EMBL" id="MWWZ01000003">
    <property type="protein sequence ID" value="OZG69467.1"/>
    <property type="molecule type" value="Genomic_DNA"/>
</dbReference>
<feature type="region of interest" description="Disordered" evidence="1">
    <location>
        <begin position="13"/>
        <end position="43"/>
    </location>
</feature>
<accession>A0A261GDI4</accession>
<proteinExistence type="predicted"/>
<dbReference type="AlphaFoldDB" id="A0A261GDI4"/>
<evidence type="ECO:0000256" key="1">
    <source>
        <dbReference type="SAM" id="MobiDB-lite"/>
    </source>
</evidence>
<organism evidence="2 3">
    <name type="scientific">Bifidobacterium eulemuris</name>
    <dbReference type="NCBI Taxonomy" id="1765219"/>
    <lineage>
        <taxon>Bacteria</taxon>
        <taxon>Bacillati</taxon>
        <taxon>Actinomycetota</taxon>
        <taxon>Actinomycetes</taxon>
        <taxon>Bifidobacteriales</taxon>
        <taxon>Bifidobacteriaceae</taxon>
        <taxon>Bifidobacterium</taxon>
    </lineage>
</organism>
<comment type="caution">
    <text evidence="2">The sequence shown here is derived from an EMBL/GenBank/DDBJ whole genome shotgun (WGS) entry which is preliminary data.</text>
</comment>